<gene>
    <name evidence="2" type="ORF">SCUD_LOCUS22835</name>
</gene>
<dbReference type="Proteomes" id="UP000279833">
    <property type="component" value="Unassembled WGS sequence"/>
</dbReference>
<evidence type="ECO:0000313" key="4">
    <source>
        <dbReference type="WBParaSite" id="SCUD_0002283801-mRNA-1"/>
    </source>
</evidence>
<organism evidence="4">
    <name type="scientific">Schistosoma curassoni</name>
    <dbReference type="NCBI Taxonomy" id="6186"/>
    <lineage>
        <taxon>Eukaryota</taxon>
        <taxon>Metazoa</taxon>
        <taxon>Spiralia</taxon>
        <taxon>Lophotrochozoa</taxon>
        <taxon>Platyhelminthes</taxon>
        <taxon>Trematoda</taxon>
        <taxon>Digenea</taxon>
        <taxon>Strigeidida</taxon>
        <taxon>Schistosomatoidea</taxon>
        <taxon>Schistosomatidae</taxon>
        <taxon>Schistosoma</taxon>
    </lineage>
</organism>
<dbReference type="WBParaSite" id="SCUD_0002283801-mRNA-1">
    <property type="protein sequence ID" value="SCUD_0002283801-mRNA-1"/>
    <property type="gene ID" value="SCUD_0002283801"/>
</dbReference>
<feature type="compositionally biased region" description="Basic and acidic residues" evidence="1">
    <location>
        <begin position="14"/>
        <end position="34"/>
    </location>
</feature>
<evidence type="ECO:0000313" key="2">
    <source>
        <dbReference type="EMBL" id="VDP80397.1"/>
    </source>
</evidence>
<accession>A0A183L667</accession>
<feature type="region of interest" description="Disordered" evidence="1">
    <location>
        <begin position="1"/>
        <end position="34"/>
    </location>
</feature>
<dbReference type="AlphaFoldDB" id="A0A183L667"/>
<protein>
    <submittedName>
        <fullName evidence="4">CCDC66 domain-containing protein</fullName>
    </submittedName>
</protein>
<evidence type="ECO:0000313" key="3">
    <source>
        <dbReference type="Proteomes" id="UP000279833"/>
    </source>
</evidence>
<proteinExistence type="predicted"/>
<reference evidence="4" key="1">
    <citation type="submission" date="2016-06" db="UniProtKB">
        <authorList>
            <consortium name="WormBaseParasite"/>
        </authorList>
    </citation>
    <scope>IDENTIFICATION</scope>
</reference>
<name>A0A183L667_9TREM</name>
<reference evidence="2 3" key="2">
    <citation type="submission" date="2018-11" db="EMBL/GenBank/DDBJ databases">
        <authorList>
            <consortium name="Pathogen Informatics"/>
        </authorList>
    </citation>
    <scope>NUCLEOTIDE SEQUENCE [LARGE SCALE GENOMIC DNA]</scope>
    <source>
        <strain evidence="2">Dakar</strain>
        <strain evidence="3">Dakar, Senegal</strain>
    </source>
</reference>
<keyword evidence="3" id="KW-1185">Reference proteome</keyword>
<evidence type="ECO:0000256" key="1">
    <source>
        <dbReference type="SAM" id="MobiDB-lite"/>
    </source>
</evidence>
<dbReference type="STRING" id="6186.A0A183L667"/>
<dbReference type="EMBL" id="UZAK01050877">
    <property type="protein sequence ID" value="VDP80397.1"/>
    <property type="molecule type" value="Genomic_DNA"/>
</dbReference>
<sequence length="101" mass="12285">MREARRQSQWSSRAAEEKAIREREEADRRRQEEELALEAERRKEQELRRIEEEKRLLVEARKRDDIAKRKVSMWLFGRHYLGHVLIAVRILSSHSLPCTQY</sequence>